<keyword evidence="9 14" id="KW-0472">Membrane</keyword>
<evidence type="ECO:0000256" key="8">
    <source>
        <dbReference type="ARBA" id="ARBA00022801"/>
    </source>
</evidence>
<evidence type="ECO:0000256" key="14">
    <source>
        <dbReference type="SAM" id="Phobius"/>
    </source>
</evidence>
<dbReference type="InterPro" id="IPR052252">
    <property type="entry name" value="CEMIP/CEMIP2"/>
</dbReference>
<dbReference type="SMART" id="SM01225">
    <property type="entry name" value="G8"/>
    <property type="match status" value="1"/>
</dbReference>
<evidence type="ECO:0000256" key="4">
    <source>
        <dbReference type="ARBA" id="ARBA00012774"/>
    </source>
</evidence>
<evidence type="ECO:0000256" key="7">
    <source>
        <dbReference type="ARBA" id="ARBA00022737"/>
    </source>
</evidence>
<feature type="compositionally biased region" description="Pro residues" evidence="13">
    <location>
        <begin position="34"/>
        <end position="48"/>
    </location>
</feature>
<evidence type="ECO:0000256" key="12">
    <source>
        <dbReference type="PROSITE-ProRule" id="PRU01375"/>
    </source>
</evidence>
<dbReference type="InterPro" id="IPR019316">
    <property type="entry name" value="G8_domain"/>
</dbReference>
<evidence type="ECO:0000256" key="5">
    <source>
        <dbReference type="ARBA" id="ARBA00022475"/>
    </source>
</evidence>
<comment type="catalytic activity">
    <reaction evidence="1">
        <text>Random hydrolysis of (1-&gt;4)-linkages between N-acetyl-beta-D-glucosamine and D-glucuronate residues in hyaluronate.</text>
        <dbReference type="EC" id="3.2.1.35"/>
    </reaction>
</comment>
<dbReference type="SUPFAM" id="SSF51126">
    <property type="entry name" value="Pectin lyase-like"/>
    <property type="match status" value="1"/>
</dbReference>
<evidence type="ECO:0000256" key="3">
    <source>
        <dbReference type="ARBA" id="ARBA00007586"/>
    </source>
</evidence>
<evidence type="ECO:0000313" key="16">
    <source>
        <dbReference type="Ensembl" id="ENSOSIP00000046250.1"/>
    </source>
</evidence>
<dbReference type="CDD" id="cd13938">
    <property type="entry name" value="PANDER_like_TMEM2"/>
    <property type="match status" value="1"/>
</dbReference>
<feature type="domain" description="G8" evidence="15">
    <location>
        <begin position="120"/>
        <end position="246"/>
    </location>
</feature>
<organism evidence="16 17">
    <name type="scientific">Oryzias sinensis</name>
    <name type="common">Chinese medaka</name>
    <dbReference type="NCBI Taxonomy" id="183150"/>
    <lineage>
        <taxon>Eukaryota</taxon>
        <taxon>Metazoa</taxon>
        <taxon>Chordata</taxon>
        <taxon>Craniata</taxon>
        <taxon>Vertebrata</taxon>
        <taxon>Euteleostomi</taxon>
        <taxon>Actinopterygii</taxon>
        <taxon>Neopterygii</taxon>
        <taxon>Teleostei</taxon>
        <taxon>Neoteleostei</taxon>
        <taxon>Acanthomorphata</taxon>
        <taxon>Ovalentaria</taxon>
        <taxon>Atherinomorphae</taxon>
        <taxon>Beloniformes</taxon>
        <taxon>Adrianichthyidae</taxon>
        <taxon>Oryziinae</taxon>
        <taxon>Oryzias</taxon>
    </lineage>
</organism>
<evidence type="ECO:0000256" key="11">
    <source>
        <dbReference type="ARBA" id="ARBA00023295"/>
    </source>
</evidence>
<dbReference type="InterPro" id="IPR055401">
    <property type="entry name" value="CEMIP_beta-hel_dom"/>
</dbReference>
<keyword evidence="10" id="KW-0325">Glycoprotein</keyword>
<evidence type="ECO:0000259" key="15">
    <source>
        <dbReference type="PROSITE" id="PS51484"/>
    </source>
</evidence>
<feature type="transmembrane region" description="Helical" evidence="14">
    <location>
        <begin position="81"/>
        <end position="100"/>
    </location>
</feature>
<dbReference type="Pfam" id="PF24605">
    <property type="entry name" value="CEMIP_X"/>
    <property type="match status" value="1"/>
</dbReference>
<keyword evidence="5" id="KW-1003">Cell membrane</keyword>
<dbReference type="Pfam" id="PF15711">
    <property type="entry name" value="ILEI"/>
    <property type="match status" value="2"/>
</dbReference>
<protein>
    <recommendedName>
        <fullName evidence="4">hyaluronoglucosaminidase</fullName>
        <ecNumber evidence="4">3.2.1.35</ecNumber>
    </recommendedName>
</protein>
<dbReference type="InterPro" id="IPR011050">
    <property type="entry name" value="Pectin_lyase_fold/virulence"/>
</dbReference>
<feature type="region of interest" description="Disordered" evidence="13">
    <location>
        <begin position="25"/>
        <end position="54"/>
    </location>
</feature>
<evidence type="ECO:0000313" key="17">
    <source>
        <dbReference type="Proteomes" id="UP000694383"/>
    </source>
</evidence>
<keyword evidence="11" id="KW-0326">Glycosidase</keyword>
<keyword evidence="14" id="KW-0812">Transmembrane</keyword>
<keyword evidence="14" id="KW-1133">Transmembrane helix</keyword>
<dbReference type="Pfam" id="PF24606">
    <property type="entry name" value="CEMIP_beta-hel"/>
    <property type="match status" value="1"/>
</dbReference>
<sequence length="1271" mass="141265">MPTGDGTSRFPVFLGSSNHPRCPGYVPGRVAPVRSPPPAKAPPPPPSKPCGLLLEQQPTSSFSEVNQRRERVQNLQRRKNTLICCGMSLGAFFLTLILVFCLKSRDVLDENCPDHNLSLSSWNPGHQPDMDVFVRRGYLLRLESSATMRSLTIQSGGRVVFADSSDGSKTITLRTHYILIEGGGSFHIGSPKCRYRSRATIALMGRSDDTIIPEVPGFGRKFIGVMGGGTLELHGAERISWSLLTRTIPASGLTAGDYSFQRNFHRGINLRVVDQDTAAIVFSERYDTYELRNDSRRLTQLLRSLPAGRIVAVAVGDSADKNFLDETKKAFAEILGSRFAHNLKYREAWALVSVVGGDNSSCSEAVREHENLNTGGRAVARRNFTTPDGVSFSVTAYSEWKTGYPIMGFQVDAEDQVVLNLQDEVKQTWQPGDKIVIASTDYSMHQAEEFTLLPCPHCTKTQVKIKGKPQYTHVGEVIDGVDMRAEVALLSRNILIYGEMENSCYGDFCQYFNYDTFGGHIKVFRNFSSVHLSHVELKNMGQQREKGRYPVHFHMCGDVDQLGGYSEPTYVDGLSIHHSFSRCLTIHATNGLLVKNTVGYDTLGHCFFMEDGIEQRNTLFHNLGLLTRPGTLLPTDRNETVCVSMKENAGLFIDKGVKTTYASAADPREYLCLENSARFRPHLNADPNQPRVAAVIDTLISFKNNDLGAWIRGGDIIIQNSGFADNGVGLSFASDGSYPKDEGSSQEVKQSLFVGESRNRGNNGGQNKYWGPGGVDGKFRTLPRNRTFPIRGFQIYDGPLRVIQSTFRGFVQTPERFTSAVGFNLKNNWQLTPRNNLSQLSFHPDVKLQAFFGRPGQWFEGNDLDGDKNSIFHDVDGSVTGYPDTYAGRADNYLIQHPACVKLLQWNAVTCSGRYSQVFIQTQGAPNLMISISRDEYPDAPLVLRGTNSQGALSQQYQPVLMMSKSYTLHWNGPAPRETVLSLINFDKEDWVLVGLCYPSDTTFQIMSDIYNRQLNTFEDITDYGTVSSLAQLEARPMERKYFFDRSVGLLWFYLQARYNRDGHSYCSTKGCERVKVMATTTSKQTCNCTAKAYPKYSKTPSAVVPMPTQNTLPCKDCGAKQVCVNEITLLSSKPGFFIVSVDACSGKVTKKNSFARMDAKMEQFLKTGIPNRSIVLMATQGQPEGLRDLAPHLVSFGLAKAPDLLNKGLWGFQGDSPSPSWVSLQTGEGEDVLELQERYIPLNLEVYGCLPPTAHARKDLELLRKSTGLQ</sequence>
<dbReference type="InterPro" id="IPR039477">
    <property type="entry name" value="ILEI/PANDER_dom"/>
</dbReference>
<dbReference type="GO" id="GO:0030246">
    <property type="term" value="F:carbohydrate binding"/>
    <property type="evidence" value="ECO:0007669"/>
    <property type="project" value="UniProtKB-UniRule"/>
</dbReference>
<dbReference type="Ensembl" id="ENSOSIT00000048620.1">
    <property type="protein sequence ID" value="ENSOSIP00000046250.1"/>
    <property type="gene ID" value="ENSOSIG00000021918.1"/>
</dbReference>
<dbReference type="EC" id="3.2.1.35" evidence="4"/>
<evidence type="ECO:0000256" key="13">
    <source>
        <dbReference type="SAM" id="MobiDB-lite"/>
    </source>
</evidence>
<comment type="subcellular location">
    <subcellularLocation>
        <location evidence="2">Cell membrane</location>
    </subcellularLocation>
</comment>
<dbReference type="GO" id="GO:0005886">
    <property type="term" value="C:plasma membrane"/>
    <property type="evidence" value="ECO:0007669"/>
    <property type="project" value="UniProtKB-SubCell"/>
</dbReference>
<dbReference type="GO" id="GO:0004415">
    <property type="term" value="F:hyalurononglucosaminidase activity"/>
    <property type="evidence" value="ECO:0007669"/>
    <property type="project" value="UniProtKB-EC"/>
</dbReference>
<comment type="similarity">
    <text evidence="3">Belongs to the CEMIP family.</text>
</comment>
<keyword evidence="6 12" id="KW-0430">Lectin</keyword>
<dbReference type="PROSITE" id="PS52031">
    <property type="entry name" value="GG_LECTIN"/>
    <property type="match status" value="1"/>
</dbReference>
<keyword evidence="8" id="KW-0378">Hydrolase</keyword>
<reference evidence="16" key="1">
    <citation type="submission" date="2025-08" db="UniProtKB">
        <authorList>
            <consortium name="Ensembl"/>
        </authorList>
    </citation>
    <scope>IDENTIFICATION</scope>
</reference>
<reference evidence="16" key="2">
    <citation type="submission" date="2025-09" db="UniProtKB">
        <authorList>
            <consortium name="Ensembl"/>
        </authorList>
    </citation>
    <scope>IDENTIFICATION</scope>
</reference>
<feature type="region of interest" description="Disordered" evidence="13">
    <location>
        <begin position="754"/>
        <end position="776"/>
    </location>
</feature>
<dbReference type="GeneTree" id="ENSGT00940000153636"/>
<dbReference type="PANTHER" id="PTHR15535">
    <property type="entry name" value="TRANSMEMBRANE PROTEIN 2-RELATED"/>
    <property type="match status" value="1"/>
</dbReference>
<evidence type="ECO:0000256" key="10">
    <source>
        <dbReference type="ARBA" id="ARBA00023180"/>
    </source>
</evidence>
<evidence type="ECO:0000256" key="2">
    <source>
        <dbReference type="ARBA" id="ARBA00004236"/>
    </source>
</evidence>
<dbReference type="InterPro" id="IPR039473">
    <property type="entry name" value="TMEM2_PANDER-like"/>
</dbReference>
<keyword evidence="17" id="KW-1185">Reference proteome</keyword>
<evidence type="ECO:0000256" key="1">
    <source>
        <dbReference type="ARBA" id="ARBA00000251"/>
    </source>
</evidence>
<dbReference type="PROSITE" id="PS51484">
    <property type="entry name" value="G8"/>
    <property type="match status" value="1"/>
</dbReference>
<keyword evidence="7" id="KW-0677">Repeat</keyword>
<dbReference type="PANTHER" id="PTHR15535:SF26">
    <property type="entry name" value="CELL SURFACE HYALURONIDASE"/>
    <property type="match status" value="1"/>
</dbReference>
<evidence type="ECO:0000256" key="9">
    <source>
        <dbReference type="ARBA" id="ARBA00023136"/>
    </source>
</evidence>
<feature type="region of interest" description="Disordered" evidence="13">
    <location>
        <begin position="1"/>
        <end position="20"/>
    </location>
</feature>
<name>A0A8C7ZUC0_9TELE</name>
<dbReference type="AlphaFoldDB" id="A0A8C7ZUC0"/>
<dbReference type="InterPro" id="IPR055400">
    <property type="entry name" value="CEMIP_X"/>
</dbReference>
<proteinExistence type="inferred from homology"/>
<accession>A0A8C7ZUC0</accession>
<dbReference type="Proteomes" id="UP000694383">
    <property type="component" value="Unplaced"/>
</dbReference>
<dbReference type="Pfam" id="PF10162">
    <property type="entry name" value="G8"/>
    <property type="match status" value="1"/>
</dbReference>
<evidence type="ECO:0000256" key="6">
    <source>
        <dbReference type="ARBA" id="ARBA00022734"/>
    </source>
</evidence>